<evidence type="ECO:0000313" key="2">
    <source>
        <dbReference type="EMBL" id="QBZ58000.1"/>
    </source>
</evidence>
<dbReference type="PANTHER" id="PTHR43157:SF31">
    <property type="entry name" value="PHOSPHATIDYLINOSITOL-GLYCAN BIOSYNTHESIS CLASS F PROTEIN"/>
    <property type="match status" value="1"/>
</dbReference>
<dbReference type="Gene3D" id="3.40.50.720">
    <property type="entry name" value="NAD(P)-binding Rossmann-like Domain"/>
    <property type="match status" value="1"/>
</dbReference>
<gene>
    <name evidence="2" type="ORF">PoMZ_02939</name>
</gene>
<dbReference type="PRINTS" id="PR00081">
    <property type="entry name" value="GDHRDH"/>
</dbReference>
<dbReference type="SUPFAM" id="SSF51735">
    <property type="entry name" value="NAD(P)-binding Rossmann-fold domains"/>
    <property type="match status" value="1"/>
</dbReference>
<reference evidence="2 3" key="1">
    <citation type="journal article" date="2019" name="Mol. Biol. Evol.">
        <title>Blast fungal genomes show frequent chromosomal changes, gene gains and losses, and effector gene turnover.</title>
        <authorList>
            <person name="Gomez Luciano L.B."/>
            <person name="Jason Tsai I."/>
            <person name="Chuma I."/>
            <person name="Tosa Y."/>
            <person name="Chen Y.H."/>
            <person name="Li J.Y."/>
            <person name="Li M.Y."/>
            <person name="Jade Lu M.Y."/>
            <person name="Nakayashiki H."/>
            <person name="Li W.H."/>
        </authorList>
    </citation>
    <scope>NUCLEOTIDE SEQUENCE [LARGE SCALE GENOMIC DNA]</scope>
    <source>
        <strain evidence="2">MZ5-1-6</strain>
    </source>
</reference>
<dbReference type="InterPro" id="IPR036291">
    <property type="entry name" value="NAD(P)-bd_dom_sf"/>
</dbReference>
<accession>A0A4P7NC68</accession>
<protein>
    <submittedName>
        <fullName evidence="2">Uncharacterized protein</fullName>
    </submittedName>
</protein>
<dbReference type="Proteomes" id="UP000294847">
    <property type="component" value="Chromosome 3"/>
</dbReference>
<dbReference type="Pfam" id="PF00106">
    <property type="entry name" value="adh_short"/>
    <property type="match status" value="1"/>
</dbReference>
<dbReference type="InterPro" id="IPR002347">
    <property type="entry name" value="SDR_fam"/>
</dbReference>
<dbReference type="GO" id="GO:0016491">
    <property type="term" value="F:oxidoreductase activity"/>
    <property type="evidence" value="ECO:0007669"/>
    <property type="project" value="UniProtKB-KW"/>
</dbReference>
<sequence length="349" mass="38454">MSLSLRITRNLKLNHAKITLSSNTQRYRKMSSLIPGSNTFNPDKDIPDLSGKHYIVTGGSAGIGFGIAAHLLQHKADNVTILSNKEEHAQSALEELKEYGDASKAHWVKCDFEDLKFTEKVANELARSQDKLDGLVLNAGLGVGVYNETKDKIDSHFQVNILSQFLLLKKLLPRLQKTPGSRLVFESSDLHKAADGGAQFKDEAEINNDIGPTQLYNRTKLALILLARALQRRKEAGELGFQPGQSVFINAVHPGAVATDQQLQAEEAYGTLGVVGHAIVRPFLKDPVSQGCRPALFATTSKEIEEQEISGQYIVPDKKVTSPSSKAQDDELGERLWNLMEQMLKDRLG</sequence>
<evidence type="ECO:0000256" key="1">
    <source>
        <dbReference type="ARBA" id="ARBA00023002"/>
    </source>
</evidence>
<name>A0A4P7NC68_PYROR</name>
<keyword evidence="1" id="KW-0560">Oxidoreductase</keyword>
<proteinExistence type="predicted"/>
<dbReference type="PANTHER" id="PTHR43157">
    <property type="entry name" value="PHOSPHATIDYLINOSITOL-GLYCAN BIOSYNTHESIS CLASS F PROTEIN-RELATED"/>
    <property type="match status" value="1"/>
</dbReference>
<dbReference type="AlphaFoldDB" id="A0A4P7NC68"/>
<dbReference type="EMBL" id="CP034206">
    <property type="protein sequence ID" value="QBZ58000.1"/>
    <property type="molecule type" value="Genomic_DNA"/>
</dbReference>
<organism evidence="2 3">
    <name type="scientific">Pyricularia oryzae</name>
    <name type="common">Rice blast fungus</name>
    <name type="synonym">Magnaporthe oryzae</name>
    <dbReference type="NCBI Taxonomy" id="318829"/>
    <lineage>
        <taxon>Eukaryota</taxon>
        <taxon>Fungi</taxon>
        <taxon>Dikarya</taxon>
        <taxon>Ascomycota</taxon>
        <taxon>Pezizomycotina</taxon>
        <taxon>Sordariomycetes</taxon>
        <taxon>Sordariomycetidae</taxon>
        <taxon>Magnaporthales</taxon>
        <taxon>Pyriculariaceae</taxon>
        <taxon>Pyricularia</taxon>
    </lineage>
</organism>
<evidence type="ECO:0000313" key="3">
    <source>
        <dbReference type="Proteomes" id="UP000294847"/>
    </source>
</evidence>